<sequence>MFEDLTIPRIWPIGAILFNLLFLLIAIPIEGYIYHRRLNFDKKTSIFYAIAVNSFSGVIGWVIFFFVEPVLPVPIKAELINYIFFNIFRSTNTQGVLIFTTFIIFFSTFLMKFFLLRLFVFTLSEDIGKKQEEPQPFYRQKVRFISRIRLQDTNLVTTTLIANSLSYTAITIILLIRNR</sequence>
<dbReference type="Proteomes" id="UP000217507">
    <property type="component" value="Chromosome"/>
</dbReference>
<dbReference type="Pfam" id="PF24301">
    <property type="entry name" value="FraC"/>
    <property type="match status" value="1"/>
</dbReference>
<accession>A0A1Z4KGL3</accession>
<evidence type="ECO:0000313" key="3">
    <source>
        <dbReference type="Proteomes" id="UP000217507"/>
    </source>
</evidence>
<feature type="transmembrane region" description="Helical" evidence="1">
    <location>
        <begin position="12"/>
        <end position="34"/>
    </location>
</feature>
<keyword evidence="1" id="KW-0812">Transmembrane</keyword>
<organism evidence="2 3">
    <name type="scientific">Trichormus variabilis NIES-23</name>
    <dbReference type="NCBI Taxonomy" id="1973479"/>
    <lineage>
        <taxon>Bacteria</taxon>
        <taxon>Bacillati</taxon>
        <taxon>Cyanobacteriota</taxon>
        <taxon>Cyanophyceae</taxon>
        <taxon>Nostocales</taxon>
        <taxon>Nostocaceae</taxon>
        <taxon>Trichormus</taxon>
    </lineage>
</organism>
<name>A0A1Z4KGL3_ANAVA</name>
<evidence type="ECO:0000256" key="1">
    <source>
        <dbReference type="SAM" id="Phobius"/>
    </source>
</evidence>
<dbReference type="EMBL" id="AP018216">
    <property type="protein sequence ID" value="BAY68013.1"/>
    <property type="molecule type" value="Genomic_DNA"/>
</dbReference>
<proteinExistence type="predicted"/>
<dbReference type="SMR" id="A0A1Z4KGL3"/>
<feature type="transmembrane region" description="Helical" evidence="1">
    <location>
        <begin position="155"/>
        <end position="176"/>
    </location>
</feature>
<keyword evidence="1" id="KW-0472">Membrane</keyword>
<evidence type="ECO:0000313" key="2">
    <source>
        <dbReference type="EMBL" id="BAY68013.1"/>
    </source>
</evidence>
<protein>
    <submittedName>
        <fullName evidence="2">Filament integrity protein FraC</fullName>
    </submittedName>
</protein>
<dbReference type="NCBIfam" id="NF045624">
    <property type="entry name" value="filament_FraC"/>
    <property type="match status" value="1"/>
</dbReference>
<reference evidence="2 3" key="1">
    <citation type="submission" date="2017-06" db="EMBL/GenBank/DDBJ databases">
        <title>Genome sequencing of cyanobaciteial culture collection at National Institute for Environmental Studies (NIES).</title>
        <authorList>
            <person name="Hirose Y."/>
            <person name="Shimura Y."/>
            <person name="Fujisawa T."/>
            <person name="Nakamura Y."/>
            <person name="Kawachi M."/>
        </authorList>
    </citation>
    <scope>NUCLEOTIDE SEQUENCE [LARGE SCALE GENOMIC DNA]</scope>
    <source>
        <strain evidence="2 3">NIES-23</strain>
    </source>
</reference>
<dbReference type="AlphaFoldDB" id="A0A1Z4KGL3"/>
<feature type="transmembrane region" description="Helical" evidence="1">
    <location>
        <begin position="46"/>
        <end position="67"/>
    </location>
</feature>
<dbReference type="InterPro" id="IPR054663">
    <property type="entry name" value="FraC"/>
</dbReference>
<feature type="transmembrane region" description="Helical" evidence="1">
    <location>
        <begin position="96"/>
        <end position="120"/>
    </location>
</feature>
<gene>
    <name evidence="2" type="primary">fraC</name>
    <name evidence="2" type="ORF">NIES23_07960</name>
</gene>
<keyword evidence="1" id="KW-1133">Transmembrane helix</keyword>